<keyword evidence="4" id="KW-0028">Amino-acid biosynthesis</keyword>
<keyword evidence="11" id="KW-1185">Reference proteome</keyword>
<comment type="pathway">
    <text evidence="2">Amino-acid biosynthesis; L-histidine biosynthesis; L-histidine from 5-phospho-alpha-D-ribose 1-diphosphate: step 2/9.</text>
</comment>
<name>A0AAD5IUC0_ACENE</name>
<keyword evidence="6" id="KW-0378">Hydrolase</keyword>
<dbReference type="Pfam" id="PF01503">
    <property type="entry name" value="PRA-PH"/>
    <property type="match status" value="1"/>
</dbReference>
<gene>
    <name evidence="10" type="ORF">LWI28_011213</name>
</gene>
<dbReference type="InterPro" id="IPR021130">
    <property type="entry name" value="PRib-ATP_PPHydrolase-like"/>
</dbReference>
<dbReference type="SUPFAM" id="SSF101386">
    <property type="entry name" value="all-alpha NTP pyrophosphatases"/>
    <property type="match status" value="1"/>
</dbReference>
<evidence type="ECO:0000256" key="6">
    <source>
        <dbReference type="ARBA" id="ARBA00022801"/>
    </source>
</evidence>
<reference evidence="10" key="2">
    <citation type="submission" date="2023-02" db="EMBL/GenBank/DDBJ databases">
        <authorList>
            <person name="Swenson N.G."/>
            <person name="Wegrzyn J.L."/>
            <person name="Mcevoy S.L."/>
        </authorList>
    </citation>
    <scope>NUCLEOTIDE SEQUENCE</scope>
    <source>
        <strain evidence="10">91603</strain>
        <tissue evidence="10">Leaf</tissue>
    </source>
</reference>
<accession>A0AAD5IUC0</accession>
<dbReference type="GO" id="GO:0000105">
    <property type="term" value="P:L-histidine biosynthetic process"/>
    <property type="evidence" value="ECO:0007669"/>
    <property type="project" value="UniProtKB-KW"/>
</dbReference>
<evidence type="ECO:0000313" key="11">
    <source>
        <dbReference type="Proteomes" id="UP001064489"/>
    </source>
</evidence>
<dbReference type="EMBL" id="JAJSOW010000102">
    <property type="protein sequence ID" value="KAI9177112.1"/>
    <property type="molecule type" value="Genomic_DNA"/>
</dbReference>
<evidence type="ECO:0000313" key="10">
    <source>
        <dbReference type="EMBL" id="KAI9177112.1"/>
    </source>
</evidence>
<evidence type="ECO:0000256" key="3">
    <source>
        <dbReference type="ARBA" id="ARBA00012414"/>
    </source>
</evidence>
<keyword evidence="7" id="KW-0067">ATP-binding</keyword>
<keyword evidence="8" id="KW-0368">Histidine biosynthesis</keyword>
<dbReference type="InterPro" id="IPR008179">
    <property type="entry name" value="HisE"/>
</dbReference>
<evidence type="ECO:0000256" key="8">
    <source>
        <dbReference type="ARBA" id="ARBA00023102"/>
    </source>
</evidence>
<dbReference type="AlphaFoldDB" id="A0AAD5IUC0"/>
<evidence type="ECO:0000256" key="5">
    <source>
        <dbReference type="ARBA" id="ARBA00022741"/>
    </source>
</evidence>
<dbReference type="Proteomes" id="UP001064489">
    <property type="component" value="Chromosome 5"/>
</dbReference>
<reference evidence="10" key="1">
    <citation type="journal article" date="2022" name="Plant J.">
        <title>Strategies of tolerance reflected in two North American maple genomes.</title>
        <authorList>
            <person name="McEvoy S.L."/>
            <person name="Sezen U.U."/>
            <person name="Trouern-Trend A."/>
            <person name="McMahon S.M."/>
            <person name="Schaberg P.G."/>
            <person name="Yang J."/>
            <person name="Wegrzyn J.L."/>
            <person name="Swenson N.G."/>
        </authorList>
    </citation>
    <scope>NUCLEOTIDE SEQUENCE</scope>
    <source>
        <strain evidence="10">91603</strain>
    </source>
</reference>
<comment type="caution">
    <text evidence="10">The sequence shown here is derived from an EMBL/GenBank/DDBJ whole genome shotgun (WGS) entry which is preliminary data.</text>
</comment>
<feature type="region of interest" description="Disordered" evidence="9">
    <location>
        <begin position="1"/>
        <end position="27"/>
    </location>
</feature>
<dbReference type="Gene3D" id="1.10.287.1080">
    <property type="entry name" value="MazG-like"/>
    <property type="match status" value="1"/>
</dbReference>
<evidence type="ECO:0000256" key="2">
    <source>
        <dbReference type="ARBA" id="ARBA00005204"/>
    </source>
</evidence>
<evidence type="ECO:0000256" key="7">
    <source>
        <dbReference type="ARBA" id="ARBA00022840"/>
    </source>
</evidence>
<proteinExistence type="predicted"/>
<evidence type="ECO:0000256" key="1">
    <source>
        <dbReference type="ARBA" id="ARBA00001460"/>
    </source>
</evidence>
<dbReference type="EC" id="3.6.1.31" evidence="3"/>
<dbReference type="GO" id="GO:0005524">
    <property type="term" value="F:ATP binding"/>
    <property type="evidence" value="ECO:0007669"/>
    <property type="project" value="UniProtKB-KW"/>
</dbReference>
<dbReference type="GO" id="GO:0004636">
    <property type="term" value="F:phosphoribosyl-ATP diphosphatase activity"/>
    <property type="evidence" value="ECO:0007669"/>
    <property type="project" value="UniProtKB-EC"/>
</dbReference>
<comment type="catalytic activity">
    <reaction evidence="1">
        <text>1-(5-phospho-beta-D-ribosyl)-ATP + H2O = 1-(5-phospho-beta-D-ribosyl)-5'-AMP + diphosphate + H(+)</text>
        <dbReference type="Rhea" id="RHEA:22828"/>
        <dbReference type="ChEBI" id="CHEBI:15377"/>
        <dbReference type="ChEBI" id="CHEBI:15378"/>
        <dbReference type="ChEBI" id="CHEBI:33019"/>
        <dbReference type="ChEBI" id="CHEBI:59457"/>
        <dbReference type="ChEBI" id="CHEBI:73183"/>
        <dbReference type="EC" id="3.6.1.31"/>
    </reaction>
</comment>
<evidence type="ECO:0000256" key="4">
    <source>
        <dbReference type="ARBA" id="ARBA00022605"/>
    </source>
</evidence>
<dbReference type="CDD" id="cd11534">
    <property type="entry name" value="NTP-PPase_HisIE_like"/>
    <property type="match status" value="1"/>
</dbReference>
<keyword evidence="5" id="KW-0547">Nucleotide-binding</keyword>
<evidence type="ECO:0000256" key="9">
    <source>
        <dbReference type="SAM" id="MobiDB-lite"/>
    </source>
</evidence>
<sequence length="182" mass="20678">MQVESEDAHALNYQRGRNDPYSNTYNPGLPNHQNFSYSDPNTALNSHQLTFPNQGTDQGGEDAYEFCRTREENEDKSRTTSEMAYVLYHAIVLLTLKNVKAEEVHDNCSLPFVTNQTKSQPQEWPLRLHKTIGCQLRGIVTILAPPPGNSLRSVVVVAVIVALSQALLRNSWSWRAKKRRLR</sequence>
<protein>
    <recommendedName>
        <fullName evidence="3">phosphoribosyl-ATP diphosphatase</fullName>
        <ecNumber evidence="3">3.6.1.31</ecNumber>
    </recommendedName>
</protein>
<organism evidence="10 11">
    <name type="scientific">Acer negundo</name>
    <name type="common">Box elder</name>
    <dbReference type="NCBI Taxonomy" id="4023"/>
    <lineage>
        <taxon>Eukaryota</taxon>
        <taxon>Viridiplantae</taxon>
        <taxon>Streptophyta</taxon>
        <taxon>Embryophyta</taxon>
        <taxon>Tracheophyta</taxon>
        <taxon>Spermatophyta</taxon>
        <taxon>Magnoliopsida</taxon>
        <taxon>eudicotyledons</taxon>
        <taxon>Gunneridae</taxon>
        <taxon>Pentapetalae</taxon>
        <taxon>rosids</taxon>
        <taxon>malvids</taxon>
        <taxon>Sapindales</taxon>
        <taxon>Sapindaceae</taxon>
        <taxon>Hippocastanoideae</taxon>
        <taxon>Acereae</taxon>
        <taxon>Acer</taxon>
    </lineage>
</organism>